<dbReference type="EMBL" id="CP036313">
    <property type="protein sequence ID" value="QBH15649.1"/>
    <property type="molecule type" value="Genomic_DNA"/>
</dbReference>
<evidence type="ECO:0000313" key="2">
    <source>
        <dbReference type="EMBL" id="QBH15649.1"/>
    </source>
</evidence>
<dbReference type="OrthoDB" id="5469649at2"/>
<sequence length="91" mass="9910">MVVAPPTLIAAQQNNELRTVTCKGEVAVAADTLNVRSGPGMAFKVTNLAYKGENLKIYQESDGWIYVELPSGKLGWVDKKFTRNIDQSPVG</sequence>
<dbReference type="Pfam" id="PF08239">
    <property type="entry name" value="SH3_3"/>
    <property type="match status" value="1"/>
</dbReference>
<dbReference type="InterPro" id="IPR003646">
    <property type="entry name" value="SH3-like_bac-type"/>
</dbReference>
<accession>A0A328FHE3</accession>
<dbReference type="Proteomes" id="UP000248798">
    <property type="component" value="Unassembled WGS sequence"/>
</dbReference>
<reference evidence="2 5" key="2">
    <citation type="submission" date="2019-02" db="EMBL/GenBank/DDBJ databases">
        <title>Complete genome sequence of Desulfobacter hydrogenophilus AcRS1.</title>
        <authorList>
            <person name="Marietou A."/>
            <person name="Lund M.B."/>
            <person name="Marshall I.P.G."/>
            <person name="Schreiber L."/>
            <person name="Jorgensen B."/>
        </authorList>
    </citation>
    <scope>NUCLEOTIDE SEQUENCE [LARGE SCALE GENOMIC DNA]</scope>
    <source>
        <strain evidence="2 5">AcRS1</strain>
    </source>
</reference>
<keyword evidence="5" id="KW-1185">Reference proteome</keyword>
<dbReference type="Proteomes" id="UP000293902">
    <property type="component" value="Chromosome"/>
</dbReference>
<reference evidence="3 4" key="1">
    <citation type="submission" date="2018-06" db="EMBL/GenBank/DDBJ databases">
        <title>Complete Genome Sequence of Desulfobacter hydrogenophilus (DSM3380).</title>
        <authorList>
            <person name="Marietou A."/>
            <person name="Schreiber L."/>
            <person name="Marshall I."/>
            <person name="Jorgensen B."/>
        </authorList>
    </citation>
    <scope>NUCLEOTIDE SEQUENCE [LARGE SCALE GENOMIC DNA]</scope>
    <source>
        <strain evidence="3 4">DSM 3380</strain>
    </source>
</reference>
<dbReference type="PROSITE" id="PS51781">
    <property type="entry name" value="SH3B"/>
    <property type="match status" value="1"/>
</dbReference>
<dbReference type="EMBL" id="QLNI01000002">
    <property type="protein sequence ID" value="RAM03849.1"/>
    <property type="molecule type" value="Genomic_DNA"/>
</dbReference>
<proteinExistence type="predicted"/>
<organism evidence="3 4">
    <name type="scientific">Desulfobacter hydrogenophilus</name>
    <dbReference type="NCBI Taxonomy" id="2291"/>
    <lineage>
        <taxon>Bacteria</taxon>
        <taxon>Pseudomonadati</taxon>
        <taxon>Thermodesulfobacteriota</taxon>
        <taxon>Desulfobacteria</taxon>
        <taxon>Desulfobacterales</taxon>
        <taxon>Desulfobacteraceae</taxon>
        <taxon>Desulfobacter</taxon>
    </lineage>
</organism>
<evidence type="ECO:0000313" key="4">
    <source>
        <dbReference type="Proteomes" id="UP000248798"/>
    </source>
</evidence>
<protein>
    <submittedName>
        <fullName evidence="2">SH3 domain-containing protein</fullName>
    </submittedName>
</protein>
<dbReference type="AlphaFoldDB" id="A0A328FHE3"/>
<feature type="domain" description="SH3b" evidence="1">
    <location>
        <begin position="23"/>
        <end position="86"/>
    </location>
</feature>
<dbReference type="Gene3D" id="2.30.30.40">
    <property type="entry name" value="SH3 Domains"/>
    <property type="match status" value="1"/>
</dbReference>
<evidence type="ECO:0000313" key="5">
    <source>
        <dbReference type="Proteomes" id="UP000293902"/>
    </source>
</evidence>
<name>A0A328FHE3_9BACT</name>
<evidence type="ECO:0000313" key="3">
    <source>
        <dbReference type="EMBL" id="RAM03849.1"/>
    </source>
</evidence>
<dbReference type="SMART" id="SM00287">
    <property type="entry name" value="SH3b"/>
    <property type="match status" value="1"/>
</dbReference>
<evidence type="ECO:0000259" key="1">
    <source>
        <dbReference type="PROSITE" id="PS51781"/>
    </source>
</evidence>
<gene>
    <name evidence="3" type="ORF">DO021_01965</name>
    <name evidence="2" type="ORF">EYB58_18925</name>
</gene>